<evidence type="ECO:0000256" key="1">
    <source>
        <dbReference type="SAM" id="MobiDB-lite"/>
    </source>
</evidence>
<feature type="chain" id="PRO_5031083509" evidence="2">
    <location>
        <begin position="23"/>
        <end position="540"/>
    </location>
</feature>
<sequence length="540" mass="57683">MPHRRAALTLVASILSSGVLFAQPAVQSSRPSMDRDLMEIDVPRLHALYAAHRYTVMQVTQWYLDRIARYNPTYKPVVHVDAAGALAAAAREDAGKGRHGALWGVPILIKDNTCIAGIVTSDGWGQFNIPGKEFVPTTDATVVKRFREAGAILLGHTNMPDFAASDTNFSSAGGRTGNAYNVRYSPGGSSGGTATAVAVNMAVFGQGTDTANSVRIPSSADSLVGMLPTRGLVSIAGIAPLNWLLDNTGPLARDVTDAAIALDVMAGEDPQDFRTAGSRKKAQRRPYTAYLKRGALKGKRFGVPAFILNPAAADQDENPLMAAETRAAFLKALDQMRAAGATIVLDDRMLSAEFPKMVAAIDTHPYRAEGMLAYLREFGPALYKTPAQFKAVTGVEIPAMLLGEGGTNAVPQRTLEGDPARDATFFAPQQRALDQYDAALAQFHLDGFVYPALQMPPNDETPKPGAPRSRGPHSATGWVNRIGVPAIVLPGGFYANGIPFGIEISAARWRDGDLLGYGFAYEQATHNRRIPVLNTDGAPQ</sequence>
<reference evidence="4 5" key="1">
    <citation type="submission" date="2020-07" db="EMBL/GenBank/DDBJ databases">
        <title>Genomic Encyclopedia of Type Strains, Phase IV (KMG-V): Genome sequencing to study the core and pangenomes of soil and plant-associated prokaryotes.</title>
        <authorList>
            <person name="Whitman W."/>
        </authorList>
    </citation>
    <scope>NUCLEOTIDE SEQUENCE [LARGE SCALE GENOMIC DNA]</scope>
    <source>
        <strain evidence="4 5">X4EP2</strain>
    </source>
</reference>
<dbReference type="InterPro" id="IPR020556">
    <property type="entry name" value="Amidase_CS"/>
</dbReference>
<gene>
    <name evidence="4" type="ORF">HDF17_001823</name>
</gene>
<dbReference type="SUPFAM" id="SSF75304">
    <property type="entry name" value="Amidase signature (AS) enzymes"/>
    <property type="match status" value="1"/>
</dbReference>
<dbReference type="Gene3D" id="3.90.1300.10">
    <property type="entry name" value="Amidase signature (AS) domain"/>
    <property type="match status" value="1"/>
</dbReference>
<dbReference type="GO" id="GO:0050567">
    <property type="term" value="F:glutaminyl-tRNA synthase (glutamine-hydrolyzing) activity"/>
    <property type="evidence" value="ECO:0007669"/>
    <property type="project" value="UniProtKB-EC"/>
</dbReference>
<dbReference type="GO" id="GO:0050566">
    <property type="term" value="F:asparaginyl-tRNA synthase (glutamine-hydrolyzing) activity"/>
    <property type="evidence" value="ECO:0007669"/>
    <property type="project" value="UniProtKB-EC"/>
</dbReference>
<proteinExistence type="predicted"/>
<dbReference type="Proteomes" id="UP000589520">
    <property type="component" value="Unassembled WGS sequence"/>
</dbReference>
<dbReference type="InterPro" id="IPR023631">
    <property type="entry name" value="Amidase_dom"/>
</dbReference>
<comment type="caution">
    <text evidence="4">The sequence shown here is derived from an EMBL/GenBank/DDBJ whole genome shotgun (WGS) entry which is preliminary data.</text>
</comment>
<dbReference type="InterPro" id="IPR036928">
    <property type="entry name" value="AS_sf"/>
</dbReference>
<dbReference type="AlphaFoldDB" id="A0A7Y9PI27"/>
<dbReference type="EC" id="6.3.5.7" evidence="4"/>
<organism evidence="4 5">
    <name type="scientific">Granulicella arctica</name>
    <dbReference type="NCBI Taxonomy" id="940613"/>
    <lineage>
        <taxon>Bacteria</taxon>
        <taxon>Pseudomonadati</taxon>
        <taxon>Acidobacteriota</taxon>
        <taxon>Terriglobia</taxon>
        <taxon>Terriglobales</taxon>
        <taxon>Acidobacteriaceae</taxon>
        <taxon>Granulicella</taxon>
    </lineage>
</organism>
<dbReference type="PANTHER" id="PTHR42678">
    <property type="entry name" value="AMIDASE"/>
    <property type="match status" value="1"/>
</dbReference>
<dbReference type="RefSeq" id="WP_348640826.1">
    <property type="nucleotide sequence ID" value="NZ_JACCCW010000001.1"/>
</dbReference>
<dbReference type="PANTHER" id="PTHR42678:SF34">
    <property type="entry name" value="OS04G0183300 PROTEIN"/>
    <property type="match status" value="1"/>
</dbReference>
<feature type="domain" description="Amidase" evidence="3">
    <location>
        <begin position="59"/>
        <end position="515"/>
    </location>
</feature>
<keyword evidence="4" id="KW-0808">Transferase</keyword>
<keyword evidence="4" id="KW-0436">Ligase</keyword>
<evidence type="ECO:0000256" key="2">
    <source>
        <dbReference type="SAM" id="SignalP"/>
    </source>
</evidence>
<evidence type="ECO:0000313" key="4">
    <source>
        <dbReference type="EMBL" id="NYF79536.1"/>
    </source>
</evidence>
<evidence type="ECO:0000313" key="5">
    <source>
        <dbReference type="Proteomes" id="UP000589520"/>
    </source>
</evidence>
<evidence type="ECO:0000259" key="3">
    <source>
        <dbReference type="Pfam" id="PF01425"/>
    </source>
</evidence>
<accession>A0A7Y9PI27</accession>
<feature type="region of interest" description="Disordered" evidence="1">
    <location>
        <begin position="455"/>
        <end position="475"/>
    </location>
</feature>
<keyword evidence="2" id="KW-0732">Signal</keyword>
<name>A0A7Y9PI27_9BACT</name>
<dbReference type="PROSITE" id="PS00571">
    <property type="entry name" value="AMIDASES"/>
    <property type="match status" value="1"/>
</dbReference>
<feature type="signal peptide" evidence="2">
    <location>
        <begin position="1"/>
        <end position="22"/>
    </location>
</feature>
<keyword evidence="5" id="KW-1185">Reference proteome</keyword>
<dbReference type="GO" id="GO:0016740">
    <property type="term" value="F:transferase activity"/>
    <property type="evidence" value="ECO:0007669"/>
    <property type="project" value="UniProtKB-KW"/>
</dbReference>
<dbReference type="EC" id="6.3.5.6" evidence="4"/>
<protein>
    <submittedName>
        <fullName evidence="4">Aspartyl-tRNA(Asn)/glutamyl-tRNA(Gln) amidotransferase subunit A</fullName>
        <ecNumber evidence="4">6.3.5.6</ecNumber>
        <ecNumber evidence="4">6.3.5.7</ecNumber>
    </submittedName>
</protein>
<dbReference type="EMBL" id="JACCCW010000001">
    <property type="protein sequence ID" value="NYF79536.1"/>
    <property type="molecule type" value="Genomic_DNA"/>
</dbReference>
<dbReference type="Pfam" id="PF01425">
    <property type="entry name" value="Amidase"/>
    <property type="match status" value="1"/>
</dbReference>